<sequence>MGWINNRLLDSWFGGGKLPRQHWPKSIIDYKKWIFHPLKRRVAKYWVLILQKIFGMRVIAITGSAGKTTTKEMLFSILSLEGEAIRSYANIDPVYNIPTTILQCALGTKYLVLEMGVEYPGEIDFYCWIVRPDAVVITNILPTHLEFFGSVQGVCKEKTRLIYYLSDKKNLVLNRDDQYLKKIKSKGIWFGKKGDVRANNIKFSPAGSSFDLWVNEQMISVSIPMVGEQFVLNALAAAGVSCLFRVSVEAMKKGLANFSRPEHRMSLVEIRKGVWIIDETYNNNPSAARAALETVKRIQKKQSVNIVFGDMLELGQHELRYHREIGRVIAKLKPIVVIGVGCRSKVLLDEIKKLSKVTRVFWVSDWRGVKNKLDPFMKKNSLTLIKGSRSVGLDRVISQLL</sequence>
<dbReference type="PANTHER" id="PTHR43024:SF1">
    <property type="entry name" value="UDP-N-ACETYLMURAMOYL-TRIPEPTIDE--D-ALANYL-D-ALANINE LIGASE"/>
    <property type="match status" value="1"/>
</dbReference>
<dbReference type="InterPro" id="IPR036565">
    <property type="entry name" value="Mur-like_cat_sf"/>
</dbReference>
<evidence type="ECO:0008006" key="8">
    <source>
        <dbReference type="Google" id="ProtNLM"/>
    </source>
</evidence>
<proteinExistence type="predicted"/>
<dbReference type="Pfam" id="PF08245">
    <property type="entry name" value="Mur_ligase_M"/>
    <property type="match status" value="1"/>
</dbReference>
<evidence type="ECO:0000256" key="1">
    <source>
        <dbReference type="ARBA" id="ARBA00022598"/>
    </source>
</evidence>
<protein>
    <recommendedName>
        <fullName evidence="8">UDP-N-acetylmuramoyl-tripeptide--D-alanyl-D-alanine ligase</fullName>
    </recommendedName>
</protein>
<dbReference type="EMBL" id="MGHY01000018">
    <property type="protein sequence ID" value="OGM79335.1"/>
    <property type="molecule type" value="Genomic_DNA"/>
</dbReference>
<keyword evidence="3" id="KW-0067">ATP-binding</keyword>
<comment type="caution">
    <text evidence="6">The sequence shown here is derived from an EMBL/GenBank/DDBJ whole genome shotgun (WGS) entry which is preliminary data.</text>
</comment>
<dbReference type="InterPro" id="IPR036615">
    <property type="entry name" value="Mur_ligase_C_dom_sf"/>
</dbReference>
<dbReference type="PANTHER" id="PTHR43024">
    <property type="entry name" value="UDP-N-ACETYLMURAMOYL-TRIPEPTIDE--D-ALANYL-D-ALANINE LIGASE"/>
    <property type="match status" value="1"/>
</dbReference>
<feature type="domain" description="Mur ligase central" evidence="5">
    <location>
        <begin position="61"/>
        <end position="240"/>
    </location>
</feature>
<dbReference type="Gene3D" id="3.90.190.20">
    <property type="entry name" value="Mur ligase, C-terminal domain"/>
    <property type="match status" value="1"/>
</dbReference>
<keyword evidence="1" id="KW-0436">Ligase</keyword>
<dbReference type="InterPro" id="IPR004101">
    <property type="entry name" value="Mur_ligase_C"/>
</dbReference>
<name>A0A1F8CUT7_9BACT</name>
<dbReference type="SUPFAM" id="SSF53244">
    <property type="entry name" value="MurD-like peptide ligases, peptide-binding domain"/>
    <property type="match status" value="1"/>
</dbReference>
<evidence type="ECO:0000259" key="4">
    <source>
        <dbReference type="Pfam" id="PF02875"/>
    </source>
</evidence>
<dbReference type="SUPFAM" id="SSF53623">
    <property type="entry name" value="MurD-like peptide ligases, catalytic domain"/>
    <property type="match status" value="1"/>
</dbReference>
<dbReference type="GO" id="GO:0016881">
    <property type="term" value="F:acid-amino acid ligase activity"/>
    <property type="evidence" value="ECO:0007669"/>
    <property type="project" value="InterPro"/>
</dbReference>
<dbReference type="STRING" id="1802538.A2382_00960"/>
<organism evidence="6 7">
    <name type="scientific">Candidatus Woesebacteria bacterium RIFOXYB1_FULL_38_16</name>
    <dbReference type="NCBI Taxonomy" id="1802538"/>
    <lineage>
        <taxon>Bacteria</taxon>
        <taxon>Candidatus Woeseibacteriota</taxon>
    </lineage>
</organism>
<evidence type="ECO:0000259" key="5">
    <source>
        <dbReference type="Pfam" id="PF08245"/>
    </source>
</evidence>
<accession>A0A1F8CUT7</accession>
<dbReference type="InterPro" id="IPR051046">
    <property type="entry name" value="MurCDEF_CellWall_CoF430Synth"/>
</dbReference>
<dbReference type="GO" id="GO:0005524">
    <property type="term" value="F:ATP binding"/>
    <property type="evidence" value="ECO:0007669"/>
    <property type="project" value="UniProtKB-KW"/>
</dbReference>
<dbReference type="InterPro" id="IPR013221">
    <property type="entry name" value="Mur_ligase_cen"/>
</dbReference>
<feature type="domain" description="Mur ligase C-terminal" evidence="4">
    <location>
        <begin position="263"/>
        <end position="389"/>
    </location>
</feature>
<evidence type="ECO:0000256" key="2">
    <source>
        <dbReference type="ARBA" id="ARBA00022741"/>
    </source>
</evidence>
<evidence type="ECO:0000313" key="6">
    <source>
        <dbReference type="EMBL" id="OGM79335.1"/>
    </source>
</evidence>
<dbReference type="AlphaFoldDB" id="A0A1F8CUT7"/>
<dbReference type="Pfam" id="PF02875">
    <property type="entry name" value="Mur_ligase_C"/>
    <property type="match status" value="1"/>
</dbReference>
<gene>
    <name evidence="6" type="ORF">A2382_00960</name>
</gene>
<dbReference type="Proteomes" id="UP000178999">
    <property type="component" value="Unassembled WGS sequence"/>
</dbReference>
<reference evidence="6 7" key="1">
    <citation type="journal article" date="2016" name="Nat. Commun.">
        <title>Thousands of microbial genomes shed light on interconnected biogeochemical processes in an aquifer system.</title>
        <authorList>
            <person name="Anantharaman K."/>
            <person name="Brown C.T."/>
            <person name="Hug L.A."/>
            <person name="Sharon I."/>
            <person name="Castelle C.J."/>
            <person name="Probst A.J."/>
            <person name="Thomas B.C."/>
            <person name="Singh A."/>
            <person name="Wilkins M.J."/>
            <person name="Karaoz U."/>
            <person name="Brodie E.L."/>
            <person name="Williams K.H."/>
            <person name="Hubbard S.S."/>
            <person name="Banfield J.F."/>
        </authorList>
    </citation>
    <scope>NUCLEOTIDE SEQUENCE [LARGE SCALE GENOMIC DNA]</scope>
</reference>
<evidence type="ECO:0000313" key="7">
    <source>
        <dbReference type="Proteomes" id="UP000178999"/>
    </source>
</evidence>
<evidence type="ECO:0000256" key="3">
    <source>
        <dbReference type="ARBA" id="ARBA00022840"/>
    </source>
</evidence>
<keyword evidence="2" id="KW-0547">Nucleotide-binding</keyword>
<dbReference type="Gene3D" id="3.40.1190.10">
    <property type="entry name" value="Mur-like, catalytic domain"/>
    <property type="match status" value="1"/>
</dbReference>